<dbReference type="AlphaFoldDB" id="X1D680"/>
<dbReference type="InterPro" id="IPR003669">
    <property type="entry name" value="Thymidylate_synthase_ThyX"/>
</dbReference>
<dbReference type="InterPro" id="IPR036098">
    <property type="entry name" value="Thymidylate_synthase_ThyX_sf"/>
</dbReference>
<accession>X1D680</accession>
<dbReference type="PANTHER" id="PTHR34934:SF1">
    <property type="entry name" value="FLAVIN-DEPENDENT THYMIDYLATE SYNTHASE"/>
    <property type="match status" value="1"/>
</dbReference>
<protein>
    <submittedName>
        <fullName evidence="1">Uncharacterized protein</fullName>
    </submittedName>
</protein>
<dbReference type="GO" id="GO:0070402">
    <property type="term" value="F:NADPH binding"/>
    <property type="evidence" value="ECO:0007669"/>
    <property type="project" value="TreeGrafter"/>
</dbReference>
<evidence type="ECO:0000313" key="1">
    <source>
        <dbReference type="EMBL" id="GAH15727.1"/>
    </source>
</evidence>
<reference evidence="1" key="1">
    <citation type="journal article" date="2014" name="Front. Microbiol.">
        <title>High frequency of phylogenetically diverse reductive dehalogenase-homologous genes in deep subseafloor sedimentary metagenomes.</title>
        <authorList>
            <person name="Kawai M."/>
            <person name="Futagami T."/>
            <person name="Toyoda A."/>
            <person name="Takaki Y."/>
            <person name="Nishi S."/>
            <person name="Hori S."/>
            <person name="Arai W."/>
            <person name="Tsubouchi T."/>
            <person name="Morono Y."/>
            <person name="Uchiyama I."/>
            <person name="Ito T."/>
            <person name="Fujiyama A."/>
            <person name="Inagaki F."/>
            <person name="Takami H."/>
        </authorList>
    </citation>
    <scope>NUCLEOTIDE SEQUENCE</scope>
    <source>
        <strain evidence="1">Expedition CK06-06</strain>
    </source>
</reference>
<name>X1D680_9ZZZZ</name>
<gene>
    <name evidence="1" type="ORF">S01H4_54807</name>
</gene>
<dbReference type="Gene3D" id="3.30.1360.170">
    <property type="match status" value="1"/>
</dbReference>
<dbReference type="SUPFAM" id="SSF69796">
    <property type="entry name" value="Thymidylate synthase-complementing protein Thy1"/>
    <property type="match status" value="1"/>
</dbReference>
<dbReference type="GO" id="GO:0006231">
    <property type="term" value="P:dTMP biosynthetic process"/>
    <property type="evidence" value="ECO:0007669"/>
    <property type="project" value="InterPro"/>
</dbReference>
<comment type="caution">
    <text evidence="1">The sequence shown here is derived from an EMBL/GenBank/DDBJ whole genome shotgun (WGS) entry which is preliminary data.</text>
</comment>
<proteinExistence type="predicted"/>
<sequence>MLKIKRPYGERDPHASVELIASTNLHSEKYKVDQMPVLSARVSHAQSGKTGDNPDADKKLMCYLAKHLHMTPFEHQSVTFKVVLPLFVAREWMRHRTQAYNEVSMRYSSDPVGKFYMPQIWRRQASRNKQSSAGEVEDQEGCTTILQEAYEHSLSAYKKLLDMGVCREQARSIVPVGNYTEFYATANLRNWVGFYKLRIAEDAQWEIRQYARCVGEFLNELWPESWSSLFS</sequence>
<dbReference type="EMBL" id="BART01031566">
    <property type="protein sequence ID" value="GAH15727.1"/>
    <property type="molecule type" value="Genomic_DNA"/>
</dbReference>
<dbReference type="GO" id="GO:0050660">
    <property type="term" value="F:flavin adenine dinucleotide binding"/>
    <property type="evidence" value="ECO:0007669"/>
    <property type="project" value="InterPro"/>
</dbReference>
<organism evidence="1">
    <name type="scientific">marine sediment metagenome</name>
    <dbReference type="NCBI Taxonomy" id="412755"/>
    <lineage>
        <taxon>unclassified sequences</taxon>
        <taxon>metagenomes</taxon>
        <taxon>ecological metagenomes</taxon>
    </lineage>
</organism>
<dbReference type="CDD" id="cd20175">
    <property type="entry name" value="ThyX"/>
    <property type="match status" value="1"/>
</dbReference>
<dbReference type="GO" id="GO:0004799">
    <property type="term" value="F:thymidylate synthase activity"/>
    <property type="evidence" value="ECO:0007669"/>
    <property type="project" value="TreeGrafter"/>
</dbReference>
<dbReference type="NCBIfam" id="TIGR02170">
    <property type="entry name" value="thyX"/>
    <property type="match status" value="1"/>
</dbReference>
<dbReference type="PANTHER" id="PTHR34934">
    <property type="entry name" value="FLAVIN-DEPENDENT THYMIDYLATE SYNTHASE"/>
    <property type="match status" value="1"/>
</dbReference>
<dbReference type="GO" id="GO:0050797">
    <property type="term" value="F:thymidylate synthase (FAD) activity"/>
    <property type="evidence" value="ECO:0007669"/>
    <property type="project" value="InterPro"/>
</dbReference>
<dbReference type="Pfam" id="PF02511">
    <property type="entry name" value="Thy1"/>
    <property type="match status" value="1"/>
</dbReference>
<dbReference type="PROSITE" id="PS51331">
    <property type="entry name" value="THYX"/>
    <property type="match status" value="1"/>
</dbReference>